<reference evidence="1" key="1">
    <citation type="journal article" date="2021" name="Genome Biol. Evol.">
        <title>A High-Quality Reference Genome for a Parasitic Bivalve with Doubly Uniparental Inheritance (Bivalvia: Unionida).</title>
        <authorList>
            <person name="Smith C.H."/>
        </authorList>
    </citation>
    <scope>NUCLEOTIDE SEQUENCE</scope>
    <source>
        <strain evidence="1">CHS0354</strain>
    </source>
</reference>
<reference evidence="1" key="3">
    <citation type="submission" date="2023-05" db="EMBL/GenBank/DDBJ databases">
        <authorList>
            <person name="Smith C.H."/>
        </authorList>
    </citation>
    <scope>NUCLEOTIDE SEQUENCE</scope>
    <source>
        <strain evidence="1">CHS0354</strain>
        <tissue evidence="1">Mantle</tissue>
    </source>
</reference>
<keyword evidence="2" id="KW-1185">Reference proteome</keyword>
<protein>
    <submittedName>
        <fullName evidence="1">Uncharacterized protein</fullName>
    </submittedName>
</protein>
<evidence type="ECO:0000313" key="2">
    <source>
        <dbReference type="Proteomes" id="UP001195483"/>
    </source>
</evidence>
<evidence type="ECO:0000313" key="1">
    <source>
        <dbReference type="EMBL" id="KAK3612410.1"/>
    </source>
</evidence>
<organism evidence="1 2">
    <name type="scientific">Potamilus streckersoni</name>
    <dbReference type="NCBI Taxonomy" id="2493646"/>
    <lineage>
        <taxon>Eukaryota</taxon>
        <taxon>Metazoa</taxon>
        <taxon>Spiralia</taxon>
        <taxon>Lophotrochozoa</taxon>
        <taxon>Mollusca</taxon>
        <taxon>Bivalvia</taxon>
        <taxon>Autobranchia</taxon>
        <taxon>Heteroconchia</taxon>
        <taxon>Palaeoheterodonta</taxon>
        <taxon>Unionida</taxon>
        <taxon>Unionoidea</taxon>
        <taxon>Unionidae</taxon>
        <taxon>Ambleminae</taxon>
        <taxon>Lampsilini</taxon>
        <taxon>Potamilus</taxon>
    </lineage>
</organism>
<proteinExistence type="predicted"/>
<reference evidence="1" key="2">
    <citation type="journal article" date="2021" name="Genome Biol. Evol.">
        <title>Developing a high-quality reference genome for a parasitic bivalve with doubly uniparental inheritance (Bivalvia: Unionida).</title>
        <authorList>
            <person name="Smith C.H."/>
        </authorList>
    </citation>
    <scope>NUCLEOTIDE SEQUENCE</scope>
    <source>
        <strain evidence="1">CHS0354</strain>
        <tissue evidence="1">Mantle</tissue>
    </source>
</reference>
<name>A0AAE0TL42_9BIVA</name>
<accession>A0AAE0TL42</accession>
<comment type="caution">
    <text evidence="1">The sequence shown here is derived from an EMBL/GenBank/DDBJ whole genome shotgun (WGS) entry which is preliminary data.</text>
</comment>
<sequence>MDQVFYIPFQAEEKIRVGFAQEARQKNSKRGEVDSPELLNAISSGSEDKVILKSGIPSQARQKHSTVKVFPRSSG</sequence>
<dbReference type="AlphaFoldDB" id="A0AAE0TL42"/>
<gene>
    <name evidence="1" type="ORF">CHS0354_032009</name>
</gene>
<dbReference type="Proteomes" id="UP001195483">
    <property type="component" value="Unassembled WGS sequence"/>
</dbReference>
<dbReference type="EMBL" id="JAEAOA010001901">
    <property type="protein sequence ID" value="KAK3612410.1"/>
    <property type="molecule type" value="Genomic_DNA"/>
</dbReference>